<evidence type="ECO:0000313" key="1">
    <source>
        <dbReference type="EMBL" id="JAH16333.1"/>
    </source>
</evidence>
<dbReference type="EMBL" id="GBXM01092244">
    <property type="protein sequence ID" value="JAH16333.1"/>
    <property type="molecule type" value="Transcribed_RNA"/>
</dbReference>
<sequence>MTWCAICLSVNGPLPHTPLAQ</sequence>
<reference evidence="1" key="1">
    <citation type="submission" date="2014-11" db="EMBL/GenBank/DDBJ databases">
        <authorList>
            <person name="Amaro Gonzalez C."/>
        </authorList>
    </citation>
    <scope>NUCLEOTIDE SEQUENCE</scope>
</reference>
<organism evidence="1">
    <name type="scientific">Anguilla anguilla</name>
    <name type="common">European freshwater eel</name>
    <name type="synonym">Muraena anguilla</name>
    <dbReference type="NCBI Taxonomy" id="7936"/>
    <lineage>
        <taxon>Eukaryota</taxon>
        <taxon>Metazoa</taxon>
        <taxon>Chordata</taxon>
        <taxon>Craniata</taxon>
        <taxon>Vertebrata</taxon>
        <taxon>Euteleostomi</taxon>
        <taxon>Actinopterygii</taxon>
        <taxon>Neopterygii</taxon>
        <taxon>Teleostei</taxon>
        <taxon>Anguilliformes</taxon>
        <taxon>Anguillidae</taxon>
        <taxon>Anguilla</taxon>
    </lineage>
</organism>
<dbReference type="AlphaFoldDB" id="A0A0E9QJT8"/>
<name>A0A0E9QJT8_ANGAN</name>
<accession>A0A0E9QJT8</accession>
<reference evidence="1" key="2">
    <citation type="journal article" date="2015" name="Fish Shellfish Immunol.">
        <title>Early steps in the European eel (Anguilla anguilla)-Vibrio vulnificus interaction in the gills: Role of the RtxA13 toxin.</title>
        <authorList>
            <person name="Callol A."/>
            <person name="Pajuelo D."/>
            <person name="Ebbesson L."/>
            <person name="Teles M."/>
            <person name="MacKenzie S."/>
            <person name="Amaro C."/>
        </authorList>
    </citation>
    <scope>NUCLEOTIDE SEQUENCE</scope>
</reference>
<proteinExistence type="predicted"/>
<protein>
    <submittedName>
        <fullName evidence="1">Uncharacterized protein</fullName>
    </submittedName>
</protein>